<dbReference type="EMBL" id="LATX01000719">
    <property type="protein sequence ID" value="KTB45326.1"/>
    <property type="molecule type" value="Genomic_DNA"/>
</dbReference>
<dbReference type="EMBL" id="LATX01000718">
    <property type="protein sequence ID" value="KTB45328.1"/>
    <property type="molecule type" value="Genomic_DNA"/>
</dbReference>
<evidence type="ECO:0000313" key="3">
    <source>
        <dbReference type="Proteomes" id="UP000054988"/>
    </source>
</evidence>
<reference evidence="2 3" key="1">
    <citation type="submission" date="2015-12" db="EMBL/GenBank/DDBJ databases">
        <title>Draft genome sequence of Moniliophthora roreri, the causal agent of frosty pod rot of cacao.</title>
        <authorList>
            <person name="Aime M.C."/>
            <person name="Diaz-Valderrama J.R."/>
            <person name="Kijpornyongpan T."/>
            <person name="Phillips-Mora W."/>
        </authorList>
    </citation>
    <scope>NUCLEOTIDE SEQUENCE [LARGE SCALE GENOMIC DNA]</scope>
    <source>
        <strain evidence="2 3">MCA 2952</strain>
    </source>
</reference>
<evidence type="ECO:0000313" key="2">
    <source>
        <dbReference type="EMBL" id="KTB45328.1"/>
    </source>
</evidence>
<gene>
    <name evidence="2" type="ORF">WG66_2094</name>
    <name evidence="1" type="ORF">WG66_2096</name>
</gene>
<sequence length="190" mass="21858">MARNSGIPSALEDLWAWTEYYDAPLKNCAIALGWFRNKPHEERRSFLYMCICHEGQMNIPIQHRFDVVSVSRVSFEELPNMVQLCGMGPSGREKLENMVRLEHGNDFYGVQSYVVQGEFNGYIFPWPKQFSLDKNMARANVLRPQWWMLLRGYVSAGAKVKFCCGKLGGEFSDVCCCGGWTHDKHKLVHI</sequence>
<name>A0A0W0G9T7_MONRR</name>
<dbReference type="Proteomes" id="UP000054988">
    <property type="component" value="Unassembled WGS sequence"/>
</dbReference>
<dbReference type="AlphaFoldDB" id="A0A0W0G9T7"/>
<comment type="caution">
    <text evidence="2">The sequence shown here is derived from an EMBL/GenBank/DDBJ whole genome shotgun (WGS) entry which is preliminary data.</text>
</comment>
<evidence type="ECO:0000313" key="1">
    <source>
        <dbReference type="EMBL" id="KTB45326.1"/>
    </source>
</evidence>
<organism evidence="2 3">
    <name type="scientific">Moniliophthora roreri</name>
    <name type="common">Frosty pod rot fungus</name>
    <name type="synonym">Monilia roreri</name>
    <dbReference type="NCBI Taxonomy" id="221103"/>
    <lineage>
        <taxon>Eukaryota</taxon>
        <taxon>Fungi</taxon>
        <taxon>Dikarya</taxon>
        <taxon>Basidiomycota</taxon>
        <taxon>Agaricomycotina</taxon>
        <taxon>Agaricomycetes</taxon>
        <taxon>Agaricomycetidae</taxon>
        <taxon>Agaricales</taxon>
        <taxon>Marasmiineae</taxon>
        <taxon>Marasmiaceae</taxon>
        <taxon>Moniliophthora</taxon>
    </lineage>
</organism>
<protein>
    <submittedName>
        <fullName evidence="2">Uncharacterized protein</fullName>
    </submittedName>
</protein>
<proteinExistence type="predicted"/>
<accession>A0A0W0G9T7</accession>